<organism evidence="1 2">
    <name type="scientific">Dorcoceras hygrometricum</name>
    <dbReference type="NCBI Taxonomy" id="472368"/>
    <lineage>
        <taxon>Eukaryota</taxon>
        <taxon>Viridiplantae</taxon>
        <taxon>Streptophyta</taxon>
        <taxon>Embryophyta</taxon>
        <taxon>Tracheophyta</taxon>
        <taxon>Spermatophyta</taxon>
        <taxon>Magnoliopsida</taxon>
        <taxon>eudicotyledons</taxon>
        <taxon>Gunneridae</taxon>
        <taxon>Pentapetalae</taxon>
        <taxon>asterids</taxon>
        <taxon>lamiids</taxon>
        <taxon>Lamiales</taxon>
        <taxon>Gesneriaceae</taxon>
        <taxon>Didymocarpoideae</taxon>
        <taxon>Trichosporeae</taxon>
        <taxon>Loxocarpinae</taxon>
        <taxon>Dorcoceras</taxon>
    </lineage>
</organism>
<protein>
    <submittedName>
        <fullName evidence="1">Uncharacterized protein</fullName>
    </submittedName>
</protein>
<name>A0A2Z7DAC8_9LAMI</name>
<dbReference type="EMBL" id="KQ987835">
    <property type="protein sequence ID" value="KZV56721.1"/>
    <property type="molecule type" value="Genomic_DNA"/>
</dbReference>
<evidence type="ECO:0000313" key="2">
    <source>
        <dbReference type="Proteomes" id="UP000250235"/>
    </source>
</evidence>
<keyword evidence="2" id="KW-1185">Reference proteome</keyword>
<accession>A0A2Z7DAC8</accession>
<reference evidence="1 2" key="1">
    <citation type="journal article" date="2015" name="Proc. Natl. Acad. Sci. U.S.A.">
        <title>The resurrection genome of Boea hygrometrica: A blueprint for survival of dehydration.</title>
        <authorList>
            <person name="Xiao L."/>
            <person name="Yang G."/>
            <person name="Zhang L."/>
            <person name="Yang X."/>
            <person name="Zhao S."/>
            <person name="Ji Z."/>
            <person name="Zhou Q."/>
            <person name="Hu M."/>
            <person name="Wang Y."/>
            <person name="Chen M."/>
            <person name="Xu Y."/>
            <person name="Jin H."/>
            <person name="Xiao X."/>
            <person name="Hu G."/>
            <person name="Bao F."/>
            <person name="Hu Y."/>
            <person name="Wan P."/>
            <person name="Li L."/>
            <person name="Deng X."/>
            <person name="Kuang T."/>
            <person name="Xiang C."/>
            <person name="Zhu J.K."/>
            <person name="Oliver M.J."/>
            <person name="He Y."/>
        </authorList>
    </citation>
    <scope>NUCLEOTIDE SEQUENCE [LARGE SCALE GENOMIC DNA]</scope>
    <source>
        <strain evidence="2">cv. XS01</strain>
    </source>
</reference>
<evidence type="ECO:0000313" key="1">
    <source>
        <dbReference type="EMBL" id="KZV56721.1"/>
    </source>
</evidence>
<dbReference type="AlphaFoldDB" id="A0A2Z7DAC8"/>
<gene>
    <name evidence="1" type="ORF">F511_20582</name>
</gene>
<dbReference type="Proteomes" id="UP000250235">
    <property type="component" value="Unassembled WGS sequence"/>
</dbReference>
<sequence>MSYLTSQLVLQLVVQRELLFCFANLVIQLEVFYNLVKTMLLQLGLPLTIPAKISSTRPPWASPHCSSLDISMFPQSSVQNISRKTSVK</sequence>
<proteinExistence type="predicted"/>